<proteinExistence type="predicted"/>
<dbReference type="EMBL" id="UINC01001167">
    <property type="protein sequence ID" value="SUZ73079.1"/>
    <property type="molecule type" value="Genomic_DNA"/>
</dbReference>
<protein>
    <submittedName>
        <fullName evidence="2">Uncharacterized protein</fullName>
    </submittedName>
</protein>
<name>A0A381Q434_9ZZZZ</name>
<evidence type="ECO:0000313" key="2">
    <source>
        <dbReference type="EMBL" id="SUZ73079.1"/>
    </source>
</evidence>
<evidence type="ECO:0000256" key="1">
    <source>
        <dbReference type="SAM" id="MobiDB-lite"/>
    </source>
</evidence>
<accession>A0A381Q434</accession>
<gene>
    <name evidence="2" type="ORF">METZ01_LOCUS25933</name>
</gene>
<reference evidence="2" key="1">
    <citation type="submission" date="2018-05" db="EMBL/GenBank/DDBJ databases">
        <authorList>
            <person name="Lanie J.A."/>
            <person name="Ng W.-L."/>
            <person name="Kazmierczak K.M."/>
            <person name="Andrzejewski T.M."/>
            <person name="Davidsen T.M."/>
            <person name="Wayne K.J."/>
            <person name="Tettelin H."/>
            <person name="Glass J.I."/>
            <person name="Rusch D."/>
            <person name="Podicherti R."/>
            <person name="Tsui H.-C.T."/>
            <person name="Winkler M.E."/>
        </authorList>
    </citation>
    <scope>NUCLEOTIDE SEQUENCE</scope>
</reference>
<sequence length="177" mass="20462">MGLFFKKKIIGEHPHEVFRKDWENVMDALFRNVIANNPKGAAVICNTERQNQEDGAGVVHPGLVYRIKAQRVDEIREDLKKMDRLRFENVFKTYFGSEHEKSLDFYRMKNILQEDVIVYPLVQGEYKKGLLVYDYPIADHNVINIMQVIKDVLNNPEVRSAPPSDSPSEDDKKGLAN</sequence>
<dbReference type="AlphaFoldDB" id="A0A381Q434"/>
<feature type="region of interest" description="Disordered" evidence="1">
    <location>
        <begin position="156"/>
        <end position="177"/>
    </location>
</feature>
<organism evidence="2">
    <name type="scientific">marine metagenome</name>
    <dbReference type="NCBI Taxonomy" id="408172"/>
    <lineage>
        <taxon>unclassified sequences</taxon>
        <taxon>metagenomes</taxon>
        <taxon>ecological metagenomes</taxon>
    </lineage>
</organism>